<keyword evidence="5" id="KW-0408">Iron</keyword>
<comment type="caution">
    <text evidence="7">The sequence shown here is derived from an EMBL/GenBank/DDBJ whole genome shotgun (WGS) entry which is preliminary data.</text>
</comment>
<keyword evidence="3" id="KW-0349">Heme</keyword>
<dbReference type="Pfam" id="PF01152">
    <property type="entry name" value="Bac_globin"/>
    <property type="match status" value="1"/>
</dbReference>
<evidence type="ECO:0000313" key="7">
    <source>
        <dbReference type="EMBL" id="TGG83463.1"/>
    </source>
</evidence>
<gene>
    <name evidence="7" type="ORF">D8771_15740</name>
</gene>
<evidence type="ECO:0000256" key="1">
    <source>
        <dbReference type="ARBA" id="ARBA00001971"/>
    </source>
</evidence>
<evidence type="ECO:0000256" key="2">
    <source>
        <dbReference type="ARBA" id="ARBA00022448"/>
    </source>
</evidence>
<dbReference type="CDD" id="cd14771">
    <property type="entry name" value="TrHb2_Mt-trHbO-like_O"/>
    <property type="match status" value="1"/>
</dbReference>
<organism evidence="7 8">
    <name type="scientific">Streptomyces albus</name>
    <dbReference type="NCBI Taxonomy" id="1888"/>
    <lineage>
        <taxon>Bacteria</taxon>
        <taxon>Bacillati</taxon>
        <taxon>Actinomycetota</taxon>
        <taxon>Actinomycetes</taxon>
        <taxon>Kitasatosporales</taxon>
        <taxon>Streptomycetaceae</taxon>
        <taxon>Streptomyces</taxon>
    </lineage>
</organism>
<dbReference type="InterPro" id="IPR044203">
    <property type="entry name" value="GlbO/GLB3-like"/>
</dbReference>
<protein>
    <submittedName>
        <fullName evidence="7">Globin</fullName>
    </submittedName>
</protein>
<name>A0A8H1LE57_9ACTN</name>
<dbReference type="InterPro" id="IPR019795">
    <property type="entry name" value="Globin_bac-like_CS"/>
</dbReference>
<dbReference type="GeneID" id="75183638"/>
<dbReference type="InterPro" id="IPR001486">
    <property type="entry name" value="Hemoglobin_trunc"/>
</dbReference>
<dbReference type="GO" id="GO:0020037">
    <property type="term" value="F:heme binding"/>
    <property type="evidence" value="ECO:0007669"/>
    <property type="project" value="InterPro"/>
</dbReference>
<comment type="similarity">
    <text evidence="6">Belongs to the truncated hemoglobin family. Group II subfamily.</text>
</comment>
<dbReference type="EMBL" id="RCIY01000055">
    <property type="protein sequence ID" value="TGG83463.1"/>
    <property type="molecule type" value="Genomic_DNA"/>
</dbReference>
<dbReference type="PANTHER" id="PTHR47366">
    <property type="entry name" value="TWO-ON-TWO HEMOGLOBIN-3"/>
    <property type="match status" value="1"/>
</dbReference>
<dbReference type="GO" id="GO:0046872">
    <property type="term" value="F:metal ion binding"/>
    <property type="evidence" value="ECO:0007669"/>
    <property type="project" value="UniProtKB-KW"/>
</dbReference>
<evidence type="ECO:0000256" key="6">
    <source>
        <dbReference type="ARBA" id="ARBA00034496"/>
    </source>
</evidence>
<dbReference type="PANTHER" id="PTHR47366:SF1">
    <property type="entry name" value="TWO-ON-TWO HEMOGLOBIN-3"/>
    <property type="match status" value="1"/>
</dbReference>
<dbReference type="GO" id="GO:0019825">
    <property type="term" value="F:oxygen binding"/>
    <property type="evidence" value="ECO:0007669"/>
    <property type="project" value="InterPro"/>
</dbReference>
<dbReference type="InterPro" id="IPR009050">
    <property type="entry name" value="Globin-like_sf"/>
</dbReference>
<dbReference type="AlphaFoldDB" id="A0A8H1LE57"/>
<sequence length="133" mass="15700">MEIGRSDVETRTFYEQVGGEETFRRLANRFYQGVAEDPLLRPMYPEEDLGPAEERLRLFLMQYWGGPRTYSERRGHPRLRMRHAPFKVDRAAHDAWLRHMRDAVDSLELPEHLETQLWDYLVYAAGSMVNSAD</sequence>
<dbReference type="Proteomes" id="UP000298111">
    <property type="component" value="Unassembled WGS sequence"/>
</dbReference>
<keyword evidence="2" id="KW-0813">Transport</keyword>
<dbReference type="InterPro" id="IPR012292">
    <property type="entry name" value="Globin/Proto"/>
</dbReference>
<comment type="cofactor">
    <cofactor evidence="1">
        <name>heme</name>
        <dbReference type="ChEBI" id="CHEBI:30413"/>
    </cofactor>
</comment>
<proteinExistence type="inferred from homology"/>
<dbReference type="PROSITE" id="PS01213">
    <property type="entry name" value="GLOBIN_FAM_2"/>
    <property type="match status" value="1"/>
</dbReference>
<keyword evidence="4" id="KW-0479">Metal-binding</keyword>
<dbReference type="SUPFAM" id="SSF46458">
    <property type="entry name" value="Globin-like"/>
    <property type="match status" value="1"/>
</dbReference>
<dbReference type="RefSeq" id="WP_016469013.1">
    <property type="nucleotide sequence ID" value="NZ_BBQG01000027.1"/>
</dbReference>
<accession>A0A8H1LE57</accession>
<evidence type="ECO:0000256" key="4">
    <source>
        <dbReference type="ARBA" id="ARBA00022723"/>
    </source>
</evidence>
<evidence type="ECO:0000256" key="3">
    <source>
        <dbReference type="ARBA" id="ARBA00022617"/>
    </source>
</evidence>
<dbReference type="GO" id="GO:0005344">
    <property type="term" value="F:oxygen carrier activity"/>
    <property type="evidence" value="ECO:0007669"/>
    <property type="project" value="InterPro"/>
</dbReference>
<evidence type="ECO:0000313" key="8">
    <source>
        <dbReference type="Proteomes" id="UP000298111"/>
    </source>
</evidence>
<dbReference type="Gene3D" id="1.10.490.10">
    <property type="entry name" value="Globins"/>
    <property type="match status" value="1"/>
</dbReference>
<evidence type="ECO:0000256" key="5">
    <source>
        <dbReference type="ARBA" id="ARBA00023004"/>
    </source>
</evidence>
<reference evidence="7 8" key="1">
    <citation type="submission" date="2018-10" db="EMBL/GenBank/DDBJ databases">
        <title>Isolation of pseudouridimycin from Streptomyces albus DSM 40763.</title>
        <authorList>
            <person name="Rosenqvist P."/>
            <person name="Metsae-Ketelae M."/>
            <person name="Virta P."/>
        </authorList>
    </citation>
    <scope>NUCLEOTIDE SEQUENCE [LARGE SCALE GENOMIC DNA]</scope>
    <source>
        <strain evidence="7 8">DSM 40763</strain>
    </source>
</reference>